<evidence type="ECO:0000259" key="11">
    <source>
        <dbReference type="PROSITE" id="PS50109"/>
    </source>
</evidence>
<dbReference type="Gene3D" id="1.10.287.130">
    <property type="match status" value="1"/>
</dbReference>
<keyword evidence="6 10" id="KW-1133">Transmembrane helix</keyword>
<dbReference type="InterPro" id="IPR003661">
    <property type="entry name" value="HisK_dim/P_dom"/>
</dbReference>
<dbReference type="EMBL" id="CP001100">
    <property type="protein sequence ID" value="ACF14161.1"/>
    <property type="molecule type" value="Genomic_DNA"/>
</dbReference>
<dbReference type="InterPro" id="IPR036890">
    <property type="entry name" value="HATPase_C_sf"/>
</dbReference>
<dbReference type="SUPFAM" id="SSF55874">
    <property type="entry name" value="ATPase domain of HSP90 chaperone/DNA topoisomerase II/histidine kinase"/>
    <property type="match status" value="1"/>
</dbReference>
<dbReference type="EC" id="2.7.13.3" evidence="3"/>
<reference evidence="12 13" key="1">
    <citation type="submission" date="2008-06" db="EMBL/GenBank/DDBJ databases">
        <title>Complete sequence of Chloroherpeton thalassium ATCC 35110.</title>
        <authorList>
            <consortium name="US DOE Joint Genome Institute"/>
            <person name="Lucas S."/>
            <person name="Copeland A."/>
            <person name="Lapidus A."/>
            <person name="Glavina del Rio T."/>
            <person name="Dalin E."/>
            <person name="Tice H."/>
            <person name="Bruce D."/>
            <person name="Goodwin L."/>
            <person name="Pitluck S."/>
            <person name="Schmutz J."/>
            <person name="Larimer F."/>
            <person name="Land M."/>
            <person name="Hauser L."/>
            <person name="Kyrpides N."/>
            <person name="Mikhailova N."/>
            <person name="Liu Z."/>
            <person name="Li T."/>
            <person name="Zhao F."/>
            <person name="Overmann J."/>
            <person name="Bryant D.A."/>
            <person name="Richardson P."/>
        </authorList>
    </citation>
    <scope>NUCLEOTIDE SEQUENCE [LARGE SCALE GENOMIC DNA]</scope>
    <source>
        <strain evidence="13">ATCC 35110 / GB-78</strain>
    </source>
</reference>
<dbReference type="STRING" id="517418.Ctha_1704"/>
<feature type="transmembrane region" description="Helical" evidence="10">
    <location>
        <begin position="198"/>
        <end position="222"/>
    </location>
</feature>
<dbReference type="PROSITE" id="PS50109">
    <property type="entry name" value="HIS_KIN"/>
    <property type="match status" value="1"/>
</dbReference>
<dbReference type="PANTHER" id="PTHR43065:SF50">
    <property type="entry name" value="HISTIDINE KINASE"/>
    <property type="match status" value="1"/>
</dbReference>
<dbReference type="InterPro" id="IPR036097">
    <property type="entry name" value="HisK_dim/P_sf"/>
</dbReference>
<dbReference type="PRINTS" id="PR00344">
    <property type="entry name" value="BCTRLSENSOR"/>
</dbReference>
<dbReference type="KEGG" id="cts:Ctha_1704"/>
<evidence type="ECO:0000256" key="4">
    <source>
        <dbReference type="ARBA" id="ARBA00022553"/>
    </source>
</evidence>
<keyword evidence="4" id="KW-0597">Phosphoprotein</keyword>
<evidence type="ECO:0000313" key="12">
    <source>
        <dbReference type="EMBL" id="ACF14161.1"/>
    </source>
</evidence>
<protein>
    <recommendedName>
        <fullName evidence="3">histidine kinase</fullName>
        <ecNumber evidence="3">2.7.13.3</ecNumber>
    </recommendedName>
</protein>
<keyword evidence="12" id="KW-0418">Kinase</keyword>
<keyword evidence="7 10" id="KW-0472">Membrane</keyword>
<dbReference type="SUPFAM" id="SSF47384">
    <property type="entry name" value="Homodimeric domain of signal transducing histidine kinase"/>
    <property type="match status" value="1"/>
</dbReference>
<proteinExistence type="predicted"/>
<dbReference type="Proteomes" id="UP000001208">
    <property type="component" value="Chromosome"/>
</dbReference>
<sequence length="576" mass="64687">MALSENGKKTNGMSKYRDIIISVALFLILDVGVLILNFIISAQIKQDAISVGLAGREMMLSQRIVKATFQIHFIQNYGRGEGKRIDAPREELKQAAALFEQTLEGYKEGKKVLDENLEPVYLPKVEEPQTQEIVTRALAIWRPFRRKLEPMITARDSVDLAVSINTIIHALRADSKLLDLMSDLSFDLQSKAGNRAEILRLIQSGGIVLALVNFLILLFHFIGKLRQRDEEIERYSQGLEEMVAARTKELRQSQQQLIQLNENLEVMVENRTKQLRDSQAQLIQSEKMASLGQMVAGIAHEINTPLGYVRSNIEAIKETQSEISVLAKQFEVTQKKLILGELDDFETVLRRNHFLLKELLRNPAYLQAGLLLDGAVEGLDKIQDLVINLKNFSRLDEADMKEVDLSAGLDTALKIAHNVLKYRVEVTRDYGKLPLVKCYPAQLNQVFLNILINAAQACEKPDREDYQGNIKIKTGVELNKVYIEISDNGVGIPEEKLSKIFEPFYTTKPVGQGTGLGLSIVYQIMERHNGKITAKSKLGEGTTFRIELPLTASTASESSTSGLFTEEEPETSLFKS</sequence>
<feature type="region of interest" description="Disordered" evidence="9">
    <location>
        <begin position="557"/>
        <end position="576"/>
    </location>
</feature>
<keyword evidence="8" id="KW-0175">Coiled coil</keyword>
<dbReference type="GO" id="GO:0000155">
    <property type="term" value="F:phosphorelay sensor kinase activity"/>
    <property type="evidence" value="ECO:0007669"/>
    <property type="project" value="InterPro"/>
</dbReference>
<keyword evidence="12" id="KW-0808">Transferase</keyword>
<evidence type="ECO:0000256" key="2">
    <source>
        <dbReference type="ARBA" id="ARBA00004141"/>
    </source>
</evidence>
<dbReference type="HOGENOM" id="CLU_000445_114_39_10"/>
<dbReference type="PANTHER" id="PTHR43065">
    <property type="entry name" value="SENSOR HISTIDINE KINASE"/>
    <property type="match status" value="1"/>
</dbReference>
<keyword evidence="13" id="KW-1185">Reference proteome</keyword>
<evidence type="ECO:0000256" key="3">
    <source>
        <dbReference type="ARBA" id="ARBA00012438"/>
    </source>
</evidence>
<dbReference type="Pfam" id="PF13675">
    <property type="entry name" value="PilJ"/>
    <property type="match status" value="1"/>
</dbReference>
<evidence type="ECO:0000256" key="9">
    <source>
        <dbReference type="SAM" id="MobiDB-lite"/>
    </source>
</evidence>
<evidence type="ECO:0000256" key="7">
    <source>
        <dbReference type="ARBA" id="ARBA00023136"/>
    </source>
</evidence>
<feature type="coiled-coil region" evidence="8">
    <location>
        <begin position="243"/>
        <end position="281"/>
    </location>
</feature>
<evidence type="ECO:0000256" key="6">
    <source>
        <dbReference type="ARBA" id="ARBA00022989"/>
    </source>
</evidence>
<name>B3QT62_CHLT3</name>
<dbReference type="Pfam" id="PF02518">
    <property type="entry name" value="HATPase_c"/>
    <property type="match status" value="1"/>
</dbReference>
<dbReference type="OrthoDB" id="9783713at2"/>
<feature type="domain" description="Histidine kinase" evidence="11">
    <location>
        <begin position="297"/>
        <end position="552"/>
    </location>
</feature>
<comment type="subcellular location">
    <subcellularLocation>
        <location evidence="2">Membrane</location>
        <topology evidence="2">Multi-pass membrane protein</topology>
    </subcellularLocation>
</comment>
<dbReference type="InterPro" id="IPR003594">
    <property type="entry name" value="HATPase_dom"/>
</dbReference>
<dbReference type="CDD" id="cd00082">
    <property type="entry name" value="HisKA"/>
    <property type="match status" value="1"/>
</dbReference>
<organism evidence="12 13">
    <name type="scientific">Chloroherpeton thalassium (strain ATCC 35110 / GB-78)</name>
    <dbReference type="NCBI Taxonomy" id="517418"/>
    <lineage>
        <taxon>Bacteria</taxon>
        <taxon>Pseudomonadati</taxon>
        <taxon>Chlorobiota</taxon>
        <taxon>Chlorobiia</taxon>
        <taxon>Chlorobiales</taxon>
        <taxon>Chloroherpetonaceae</taxon>
        <taxon>Chloroherpeton</taxon>
    </lineage>
</organism>
<comment type="catalytic activity">
    <reaction evidence="1">
        <text>ATP + protein L-histidine = ADP + protein N-phospho-L-histidine.</text>
        <dbReference type="EC" id="2.7.13.3"/>
    </reaction>
</comment>
<dbReference type="SMART" id="SM00387">
    <property type="entry name" value="HATPase_c"/>
    <property type="match status" value="1"/>
</dbReference>
<evidence type="ECO:0000313" key="13">
    <source>
        <dbReference type="Proteomes" id="UP000001208"/>
    </source>
</evidence>
<keyword evidence="5 10" id="KW-0812">Transmembrane</keyword>
<evidence type="ECO:0000256" key="10">
    <source>
        <dbReference type="SAM" id="Phobius"/>
    </source>
</evidence>
<dbReference type="GO" id="GO:0016020">
    <property type="term" value="C:membrane"/>
    <property type="evidence" value="ECO:0007669"/>
    <property type="project" value="UniProtKB-SubCell"/>
</dbReference>
<dbReference type="Gene3D" id="3.30.565.10">
    <property type="entry name" value="Histidine kinase-like ATPase, C-terminal domain"/>
    <property type="match status" value="1"/>
</dbReference>
<evidence type="ECO:0000256" key="1">
    <source>
        <dbReference type="ARBA" id="ARBA00000085"/>
    </source>
</evidence>
<dbReference type="eggNOG" id="COG4191">
    <property type="taxonomic scope" value="Bacteria"/>
</dbReference>
<accession>B3QT62</accession>
<evidence type="ECO:0000256" key="8">
    <source>
        <dbReference type="SAM" id="Coils"/>
    </source>
</evidence>
<feature type="transmembrane region" description="Helical" evidence="10">
    <location>
        <begin position="20"/>
        <end position="40"/>
    </location>
</feature>
<dbReference type="InterPro" id="IPR029095">
    <property type="entry name" value="NarX-like_N"/>
</dbReference>
<dbReference type="InterPro" id="IPR004358">
    <property type="entry name" value="Sig_transdc_His_kin-like_C"/>
</dbReference>
<gene>
    <name evidence="12" type="ordered locus">Ctha_1704</name>
</gene>
<dbReference type="InterPro" id="IPR005467">
    <property type="entry name" value="His_kinase_dom"/>
</dbReference>
<evidence type="ECO:0000256" key="5">
    <source>
        <dbReference type="ARBA" id="ARBA00022692"/>
    </source>
</evidence>
<dbReference type="AlphaFoldDB" id="B3QT62"/>